<dbReference type="PIRSF" id="PIRSF006603">
    <property type="entry name" value="DinF"/>
    <property type="match status" value="1"/>
</dbReference>
<dbReference type="InterPro" id="IPR051327">
    <property type="entry name" value="MATE_MepA_subfamily"/>
</dbReference>
<keyword evidence="5 7" id="KW-1133">Transmembrane helix</keyword>
<feature type="transmembrane region" description="Helical" evidence="7">
    <location>
        <begin position="394"/>
        <end position="413"/>
    </location>
</feature>
<evidence type="ECO:0000256" key="5">
    <source>
        <dbReference type="ARBA" id="ARBA00022989"/>
    </source>
</evidence>
<dbReference type="GO" id="GO:0005886">
    <property type="term" value="C:plasma membrane"/>
    <property type="evidence" value="ECO:0007669"/>
    <property type="project" value="UniProtKB-SubCell"/>
</dbReference>
<proteinExistence type="predicted"/>
<comment type="subcellular location">
    <subcellularLocation>
        <location evidence="1">Cell membrane</location>
        <topology evidence="1">Multi-pass membrane protein</topology>
    </subcellularLocation>
</comment>
<keyword evidence="9" id="KW-1185">Reference proteome</keyword>
<gene>
    <name evidence="8" type="ORF">SAMN04487885_102132</name>
</gene>
<feature type="transmembrane region" description="Helical" evidence="7">
    <location>
        <begin position="137"/>
        <end position="155"/>
    </location>
</feature>
<evidence type="ECO:0000256" key="7">
    <source>
        <dbReference type="SAM" id="Phobius"/>
    </source>
</evidence>
<keyword evidence="4 7" id="KW-0812">Transmembrane</keyword>
<organism evidence="8 9">
    <name type="scientific">Clostridium cadaveris</name>
    <dbReference type="NCBI Taxonomy" id="1529"/>
    <lineage>
        <taxon>Bacteria</taxon>
        <taxon>Bacillati</taxon>
        <taxon>Bacillota</taxon>
        <taxon>Clostridia</taxon>
        <taxon>Eubacteriales</taxon>
        <taxon>Clostridiaceae</taxon>
        <taxon>Clostridium</taxon>
    </lineage>
</organism>
<evidence type="ECO:0000256" key="2">
    <source>
        <dbReference type="ARBA" id="ARBA00022448"/>
    </source>
</evidence>
<dbReference type="GO" id="GO:0042910">
    <property type="term" value="F:xenobiotic transmembrane transporter activity"/>
    <property type="evidence" value="ECO:0007669"/>
    <property type="project" value="InterPro"/>
</dbReference>
<feature type="transmembrane region" description="Helical" evidence="7">
    <location>
        <begin position="12"/>
        <end position="35"/>
    </location>
</feature>
<evidence type="ECO:0000256" key="3">
    <source>
        <dbReference type="ARBA" id="ARBA00022475"/>
    </source>
</evidence>
<dbReference type="AlphaFoldDB" id="A0A1I2JPF8"/>
<dbReference type="STRING" id="1529.SAMN04487885_102132"/>
<sequence>MTKNVYESYSDNRLIFLFAIPSIISLFLESLTSIIDTAFAGHIPLVSTESLTAIGLLSPVISILIAAQLLFGVSTGIFISRYLGKDDKKKVNDTFQVGFYTNLIFASSISLLLFIFMNPLLQILGAEGEVYILAKKYFSIALLSNVFSSVGYNLVNILRAFGYPKLEITIASFSTVLNVIFNFIFTFKMDMGLTGIALGTLISEVFYTFSGAYFLYKHRLWFSHNKLSKNFIYNIITKMTKVGFVQFGVQCLTSLSGLVINNRLLYFGGAIGVSAWAVVQKIHSAALMPIVGITQGLMSILSYFKGNNNKSRAHSVTKKSILYSLGYGIIVTVIIFLFGDYVVLIFSDSMEIITASSMVLKICFSLFFMLGIVYTLISLFQVTDKEKYAMTLGFVRQLIALVPLSIILPMIFSKSPVNAIFFSLPLSDLLTLILGIYLYKSIKAIV</sequence>
<evidence type="ECO:0000256" key="1">
    <source>
        <dbReference type="ARBA" id="ARBA00004651"/>
    </source>
</evidence>
<dbReference type="EMBL" id="FOOE01000002">
    <property type="protein sequence ID" value="SFF54656.1"/>
    <property type="molecule type" value="Genomic_DNA"/>
</dbReference>
<dbReference type="GO" id="GO:0015297">
    <property type="term" value="F:antiporter activity"/>
    <property type="evidence" value="ECO:0007669"/>
    <property type="project" value="InterPro"/>
</dbReference>
<protein>
    <submittedName>
        <fullName evidence="8">Putative efflux protein, MATE family</fullName>
    </submittedName>
</protein>
<name>A0A1I2JPF8_9CLOT</name>
<keyword evidence="6 7" id="KW-0472">Membrane</keyword>
<dbReference type="PANTHER" id="PTHR43823:SF3">
    <property type="entry name" value="MULTIDRUG EXPORT PROTEIN MEPA"/>
    <property type="match status" value="1"/>
</dbReference>
<feature type="transmembrane region" description="Helical" evidence="7">
    <location>
        <begin position="358"/>
        <end position="382"/>
    </location>
</feature>
<accession>A0A1I2JPF8</accession>
<feature type="transmembrane region" description="Helical" evidence="7">
    <location>
        <begin position="167"/>
        <end position="187"/>
    </location>
</feature>
<feature type="transmembrane region" description="Helical" evidence="7">
    <location>
        <begin position="193"/>
        <end position="216"/>
    </location>
</feature>
<dbReference type="Proteomes" id="UP000182135">
    <property type="component" value="Unassembled WGS sequence"/>
</dbReference>
<dbReference type="OrthoDB" id="9780160at2"/>
<keyword evidence="2" id="KW-0813">Transport</keyword>
<feature type="transmembrane region" description="Helical" evidence="7">
    <location>
        <begin position="55"/>
        <end position="79"/>
    </location>
</feature>
<dbReference type="Pfam" id="PF01554">
    <property type="entry name" value="MatE"/>
    <property type="match status" value="2"/>
</dbReference>
<dbReference type="eggNOG" id="COG0534">
    <property type="taxonomic scope" value="Bacteria"/>
</dbReference>
<dbReference type="RefSeq" id="WP_074844287.1">
    <property type="nucleotide sequence ID" value="NZ_CP076620.1"/>
</dbReference>
<feature type="transmembrane region" description="Helical" evidence="7">
    <location>
        <begin position="325"/>
        <end position="346"/>
    </location>
</feature>
<keyword evidence="3" id="KW-1003">Cell membrane</keyword>
<dbReference type="InterPro" id="IPR048279">
    <property type="entry name" value="MdtK-like"/>
</dbReference>
<evidence type="ECO:0000313" key="9">
    <source>
        <dbReference type="Proteomes" id="UP000182135"/>
    </source>
</evidence>
<feature type="transmembrane region" description="Helical" evidence="7">
    <location>
        <begin position="285"/>
        <end position="304"/>
    </location>
</feature>
<reference evidence="8 9" key="1">
    <citation type="submission" date="2016-10" db="EMBL/GenBank/DDBJ databases">
        <authorList>
            <person name="de Groot N.N."/>
        </authorList>
    </citation>
    <scope>NUCLEOTIDE SEQUENCE [LARGE SCALE GENOMIC DNA]</scope>
    <source>
        <strain evidence="8 9">NLAE-zl-G419</strain>
    </source>
</reference>
<evidence type="ECO:0000256" key="4">
    <source>
        <dbReference type="ARBA" id="ARBA00022692"/>
    </source>
</evidence>
<evidence type="ECO:0000313" key="8">
    <source>
        <dbReference type="EMBL" id="SFF54656.1"/>
    </source>
</evidence>
<dbReference type="InterPro" id="IPR002528">
    <property type="entry name" value="MATE_fam"/>
</dbReference>
<dbReference type="PANTHER" id="PTHR43823">
    <property type="entry name" value="SPORULATION PROTEIN YKVU"/>
    <property type="match status" value="1"/>
</dbReference>
<evidence type="ECO:0000256" key="6">
    <source>
        <dbReference type="ARBA" id="ARBA00023136"/>
    </source>
</evidence>
<dbReference type="GeneID" id="90544315"/>
<feature type="transmembrane region" description="Helical" evidence="7">
    <location>
        <begin position="99"/>
        <end position="117"/>
    </location>
</feature>
<feature type="transmembrane region" description="Helical" evidence="7">
    <location>
        <begin position="419"/>
        <end position="439"/>
    </location>
</feature>